<protein>
    <submittedName>
        <fullName evidence="2">Uncharacterized protein</fullName>
    </submittedName>
</protein>
<dbReference type="EMBL" id="JAHRIP010020228">
    <property type="protein sequence ID" value="MEQ2287979.1"/>
    <property type="molecule type" value="Genomic_DNA"/>
</dbReference>
<dbReference type="Proteomes" id="UP001469553">
    <property type="component" value="Unassembled WGS sequence"/>
</dbReference>
<feature type="transmembrane region" description="Helical" evidence="1">
    <location>
        <begin position="79"/>
        <end position="101"/>
    </location>
</feature>
<comment type="caution">
    <text evidence="2">The sequence shown here is derived from an EMBL/GenBank/DDBJ whole genome shotgun (WGS) entry which is preliminary data.</text>
</comment>
<evidence type="ECO:0000256" key="1">
    <source>
        <dbReference type="SAM" id="Phobius"/>
    </source>
</evidence>
<keyword evidence="3" id="KW-1185">Reference proteome</keyword>
<accession>A0ABV0Y2H1</accession>
<feature type="transmembrane region" description="Helical" evidence="1">
    <location>
        <begin position="40"/>
        <end position="59"/>
    </location>
</feature>
<keyword evidence="1" id="KW-0812">Transmembrane</keyword>
<gene>
    <name evidence="2" type="ORF">AMECASPLE_018306</name>
</gene>
<sequence>MDSRIKENPERTFDLVVQVACPSSENEVLLEENNSEKLKLVTAVVVVFIPGLGPRLLTTDLWIDDRHGPFFPMLVHGDLASLFSPLLSSAQLCWLLALWMLRL</sequence>
<name>A0ABV0Y2H1_9TELE</name>
<evidence type="ECO:0000313" key="3">
    <source>
        <dbReference type="Proteomes" id="UP001469553"/>
    </source>
</evidence>
<proteinExistence type="predicted"/>
<keyword evidence="1" id="KW-0472">Membrane</keyword>
<reference evidence="2 3" key="1">
    <citation type="submission" date="2021-06" db="EMBL/GenBank/DDBJ databases">
        <authorList>
            <person name="Palmer J.M."/>
        </authorList>
    </citation>
    <scope>NUCLEOTIDE SEQUENCE [LARGE SCALE GENOMIC DNA]</scope>
    <source>
        <strain evidence="2 3">AS_MEX2019</strain>
        <tissue evidence="2">Muscle</tissue>
    </source>
</reference>
<keyword evidence="1" id="KW-1133">Transmembrane helix</keyword>
<evidence type="ECO:0000313" key="2">
    <source>
        <dbReference type="EMBL" id="MEQ2287979.1"/>
    </source>
</evidence>
<organism evidence="2 3">
    <name type="scientific">Ameca splendens</name>
    <dbReference type="NCBI Taxonomy" id="208324"/>
    <lineage>
        <taxon>Eukaryota</taxon>
        <taxon>Metazoa</taxon>
        <taxon>Chordata</taxon>
        <taxon>Craniata</taxon>
        <taxon>Vertebrata</taxon>
        <taxon>Euteleostomi</taxon>
        <taxon>Actinopterygii</taxon>
        <taxon>Neopterygii</taxon>
        <taxon>Teleostei</taxon>
        <taxon>Neoteleostei</taxon>
        <taxon>Acanthomorphata</taxon>
        <taxon>Ovalentaria</taxon>
        <taxon>Atherinomorphae</taxon>
        <taxon>Cyprinodontiformes</taxon>
        <taxon>Goodeidae</taxon>
        <taxon>Ameca</taxon>
    </lineage>
</organism>